<dbReference type="SUPFAM" id="SSF111331">
    <property type="entry name" value="NAD kinase/diacylglycerol kinase-like"/>
    <property type="match status" value="1"/>
</dbReference>
<evidence type="ECO:0000256" key="8">
    <source>
        <dbReference type="ARBA" id="ARBA00022840"/>
    </source>
</evidence>
<evidence type="ECO:0000256" key="6">
    <source>
        <dbReference type="ARBA" id="ARBA00022741"/>
    </source>
</evidence>
<evidence type="ECO:0000256" key="5">
    <source>
        <dbReference type="ARBA" id="ARBA00022723"/>
    </source>
</evidence>
<sequence length="293" mass="32491">MKKATIILNPSSGKENSETYLSFVERIVKENAYTYEVKKTKRAGDAIRFAEQACANKDDLLIIMGGDGTVNEVINGVAEKEHIPLLHVIPLGTVNNFARALNIPLQIDEAIECIASTDYKSCDIGKINNQYFMNLVNVGAIAEATYSVTTEQKSKLGSFAYFIEGIKQFGEDAIFHAKLEIEDQTIESDTMLLLIAVTDTFASWKNVIKEAKIDDGYLHIFVFQPFTKLGAMSIVTKLMNGALHEHEQVTYYKTKKAIIHTDHTKTANIDGDEGCVTPLDVEILPKHVTVIGK</sequence>
<protein>
    <submittedName>
        <fullName evidence="14">Diacylglycerol/lipid kinase family protein</fullName>
        <ecNumber evidence="14">2.7.1.-</ecNumber>
    </submittedName>
</protein>
<evidence type="ECO:0000256" key="9">
    <source>
        <dbReference type="ARBA" id="ARBA00022842"/>
    </source>
</evidence>
<evidence type="ECO:0000256" key="11">
    <source>
        <dbReference type="ARBA" id="ARBA00023209"/>
    </source>
</evidence>
<dbReference type="InterPro" id="IPR001206">
    <property type="entry name" value="Diacylglycerol_kinase_cat_dom"/>
</dbReference>
<dbReference type="InterPro" id="IPR016064">
    <property type="entry name" value="NAD/diacylglycerol_kinase_sf"/>
</dbReference>
<dbReference type="Pfam" id="PF19279">
    <property type="entry name" value="YegS_C"/>
    <property type="match status" value="1"/>
</dbReference>
<comment type="similarity">
    <text evidence="2">Belongs to the diacylglycerol/lipid kinase family.</text>
</comment>
<dbReference type="InterPro" id="IPR050187">
    <property type="entry name" value="Lipid_Phosphate_FormReg"/>
</dbReference>
<keyword evidence="8" id="KW-0067">ATP-binding</keyword>
<proteinExistence type="inferred from homology"/>
<evidence type="ECO:0000256" key="2">
    <source>
        <dbReference type="ARBA" id="ARBA00005983"/>
    </source>
</evidence>
<dbReference type="RefSeq" id="WP_390199473.1">
    <property type="nucleotide sequence ID" value="NZ_JBHSDV010000003.1"/>
</dbReference>
<comment type="cofactor">
    <cofactor evidence="1">
        <name>Mg(2+)</name>
        <dbReference type="ChEBI" id="CHEBI:18420"/>
    </cofactor>
</comment>
<dbReference type="SMART" id="SM00046">
    <property type="entry name" value="DAGKc"/>
    <property type="match status" value="1"/>
</dbReference>
<dbReference type="InterPro" id="IPR017438">
    <property type="entry name" value="ATP-NAD_kinase_N"/>
</dbReference>
<dbReference type="Gene3D" id="2.60.200.40">
    <property type="match status" value="1"/>
</dbReference>
<keyword evidence="9" id="KW-0460">Magnesium</keyword>
<keyword evidence="11" id="KW-0594">Phospholipid biosynthesis</keyword>
<dbReference type="Gene3D" id="3.40.50.10330">
    <property type="entry name" value="Probable inorganic polyphosphate/atp-NAD kinase, domain 1"/>
    <property type="match status" value="1"/>
</dbReference>
<name>A0ABV8VVG1_9BACI</name>
<evidence type="ECO:0000256" key="10">
    <source>
        <dbReference type="ARBA" id="ARBA00023098"/>
    </source>
</evidence>
<dbReference type="Proteomes" id="UP001595880">
    <property type="component" value="Unassembled WGS sequence"/>
</dbReference>
<evidence type="ECO:0000256" key="1">
    <source>
        <dbReference type="ARBA" id="ARBA00001946"/>
    </source>
</evidence>
<dbReference type="PANTHER" id="PTHR12358">
    <property type="entry name" value="SPHINGOSINE KINASE"/>
    <property type="match status" value="1"/>
</dbReference>
<evidence type="ECO:0000256" key="7">
    <source>
        <dbReference type="ARBA" id="ARBA00022777"/>
    </source>
</evidence>
<evidence type="ECO:0000313" key="15">
    <source>
        <dbReference type="Proteomes" id="UP001595880"/>
    </source>
</evidence>
<keyword evidence="6" id="KW-0547">Nucleotide-binding</keyword>
<keyword evidence="4 14" id="KW-0808">Transferase</keyword>
<keyword evidence="10" id="KW-0443">Lipid metabolism</keyword>
<keyword evidence="12" id="KW-1208">Phospholipid metabolism</keyword>
<dbReference type="EC" id="2.7.1.-" evidence="14"/>
<keyword evidence="3" id="KW-0444">Lipid biosynthesis</keyword>
<evidence type="ECO:0000256" key="4">
    <source>
        <dbReference type="ARBA" id="ARBA00022679"/>
    </source>
</evidence>
<dbReference type="EMBL" id="JBHSDV010000003">
    <property type="protein sequence ID" value="MFC4388454.1"/>
    <property type="molecule type" value="Genomic_DNA"/>
</dbReference>
<dbReference type="PANTHER" id="PTHR12358:SF106">
    <property type="entry name" value="LIPID KINASE YEGS"/>
    <property type="match status" value="1"/>
</dbReference>
<evidence type="ECO:0000256" key="3">
    <source>
        <dbReference type="ARBA" id="ARBA00022516"/>
    </source>
</evidence>
<dbReference type="Pfam" id="PF00781">
    <property type="entry name" value="DAGK_cat"/>
    <property type="match status" value="1"/>
</dbReference>
<reference evidence="15" key="1">
    <citation type="journal article" date="2019" name="Int. J. Syst. Evol. Microbiol.">
        <title>The Global Catalogue of Microorganisms (GCM) 10K type strain sequencing project: providing services to taxonomists for standard genome sequencing and annotation.</title>
        <authorList>
            <consortium name="The Broad Institute Genomics Platform"/>
            <consortium name="The Broad Institute Genome Sequencing Center for Infectious Disease"/>
            <person name="Wu L."/>
            <person name="Ma J."/>
        </authorList>
    </citation>
    <scope>NUCLEOTIDE SEQUENCE [LARGE SCALE GENOMIC DNA]</scope>
    <source>
        <strain evidence="15">KACC 14058</strain>
    </source>
</reference>
<comment type="caution">
    <text evidence="14">The sequence shown here is derived from an EMBL/GenBank/DDBJ whole genome shotgun (WGS) entry which is preliminary data.</text>
</comment>
<dbReference type="NCBIfam" id="TIGR00147">
    <property type="entry name" value="YegS/Rv2252/BmrU family lipid kinase"/>
    <property type="match status" value="1"/>
</dbReference>
<keyword evidence="5" id="KW-0479">Metal-binding</keyword>
<keyword evidence="15" id="KW-1185">Reference proteome</keyword>
<accession>A0ABV8VVG1</accession>
<feature type="domain" description="DAGKc" evidence="13">
    <location>
        <begin position="1"/>
        <end position="131"/>
    </location>
</feature>
<dbReference type="PROSITE" id="PS50146">
    <property type="entry name" value="DAGK"/>
    <property type="match status" value="1"/>
</dbReference>
<dbReference type="GO" id="GO:0016301">
    <property type="term" value="F:kinase activity"/>
    <property type="evidence" value="ECO:0007669"/>
    <property type="project" value="UniProtKB-KW"/>
</dbReference>
<evidence type="ECO:0000313" key="14">
    <source>
        <dbReference type="EMBL" id="MFC4388454.1"/>
    </source>
</evidence>
<dbReference type="InterPro" id="IPR005218">
    <property type="entry name" value="Diacylglycerol/lipid_kinase"/>
</dbReference>
<dbReference type="InterPro" id="IPR045540">
    <property type="entry name" value="YegS/DAGK_C"/>
</dbReference>
<gene>
    <name evidence="14" type="ORF">ACFOZ1_11650</name>
</gene>
<organism evidence="14 15">
    <name type="scientific">Gracilibacillus marinus</name>
    <dbReference type="NCBI Taxonomy" id="630535"/>
    <lineage>
        <taxon>Bacteria</taxon>
        <taxon>Bacillati</taxon>
        <taxon>Bacillota</taxon>
        <taxon>Bacilli</taxon>
        <taxon>Bacillales</taxon>
        <taxon>Bacillaceae</taxon>
        <taxon>Gracilibacillus</taxon>
    </lineage>
</organism>
<keyword evidence="7 14" id="KW-0418">Kinase</keyword>
<evidence type="ECO:0000259" key="13">
    <source>
        <dbReference type="PROSITE" id="PS50146"/>
    </source>
</evidence>
<evidence type="ECO:0000256" key="12">
    <source>
        <dbReference type="ARBA" id="ARBA00023264"/>
    </source>
</evidence>